<organism evidence="2 3">
    <name type="scientific">Elaphomyces granulatus</name>
    <dbReference type="NCBI Taxonomy" id="519963"/>
    <lineage>
        <taxon>Eukaryota</taxon>
        <taxon>Fungi</taxon>
        <taxon>Dikarya</taxon>
        <taxon>Ascomycota</taxon>
        <taxon>Pezizomycotina</taxon>
        <taxon>Eurotiomycetes</taxon>
        <taxon>Eurotiomycetidae</taxon>
        <taxon>Eurotiales</taxon>
        <taxon>Elaphomycetaceae</taxon>
        <taxon>Elaphomyces</taxon>
    </lineage>
</organism>
<dbReference type="InterPro" id="IPR015943">
    <property type="entry name" value="WD40/YVTN_repeat-like_dom_sf"/>
</dbReference>
<feature type="compositionally biased region" description="Basic residues" evidence="1">
    <location>
        <begin position="39"/>
        <end position="48"/>
    </location>
</feature>
<dbReference type="InterPro" id="IPR045142">
    <property type="entry name" value="BCAS3-like"/>
</dbReference>
<dbReference type="EMBL" id="NPHW01003494">
    <property type="protein sequence ID" value="OXV09502.1"/>
    <property type="molecule type" value="Genomic_DNA"/>
</dbReference>
<dbReference type="SUPFAM" id="SSF50978">
    <property type="entry name" value="WD40 repeat-like"/>
    <property type="match status" value="1"/>
</dbReference>
<dbReference type="Gene3D" id="2.130.10.10">
    <property type="entry name" value="YVTN repeat-like/Quinoprotein amine dehydrogenase"/>
    <property type="match status" value="1"/>
</dbReference>
<name>A0A232LZF9_9EURO</name>
<feature type="region of interest" description="Disordered" evidence="1">
    <location>
        <begin position="1031"/>
        <end position="1051"/>
    </location>
</feature>
<dbReference type="PANTHER" id="PTHR13268:SF0">
    <property type="entry name" value="BCAS3 MICROTUBULE ASSOCIATED CELL MIGRATION FACTOR"/>
    <property type="match status" value="1"/>
</dbReference>
<protein>
    <submittedName>
        <fullName evidence="2">Uncharacterized protein</fullName>
    </submittedName>
</protein>
<feature type="region of interest" description="Disordered" evidence="1">
    <location>
        <begin position="756"/>
        <end position="788"/>
    </location>
</feature>
<evidence type="ECO:0000256" key="1">
    <source>
        <dbReference type="SAM" id="MobiDB-lite"/>
    </source>
</evidence>
<feature type="compositionally biased region" description="Basic and acidic residues" evidence="1">
    <location>
        <begin position="184"/>
        <end position="193"/>
    </location>
</feature>
<dbReference type="GO" id="GO:0006914">
    <property type="term" value="P:autophagy"/>
    <property type="evidence" value="ECO:0007669"/>
    <property type="project" value="InterPro"/>
</dbReference>
<dbReference type="InterPro" id="IPR036322">
    <property type="entry name" value="WD40_repeat_dom_sf"/>
</dbReference>
<sequence length="1109" mass="119321">MPPAAFDELSRQSSRFPSDNSPPAQDPFRGGQQQEAGGKPRKRAKNGSKGKDKGAKSGAKTAEEDLTQPSPPSQSEPSSCPHNTLLRPPDAQIVSPVLEALGSLGTNQDNDTVYRTGAWAKSIPFGKSPPNDLNEGGFASESPFSFPIAAERGGFSHASPSTSPPLGRARPPSYGNGHLSLAPSRREPGDKPNRHSICGQFPNQPPLPHLPQAHFYGAPEIELPSPAGQSRTTMEGCYSFCAFDTITGPPFKTTKMGGRVLVIGTDGGLEVLTIEDRKTRPIGKLMGLNGRILDAKLLPWTSQVDPYASSRPHVAVILHGPAAQKDDGAGSSSADSEPNEMLPGLTGRPSPHDKLPNKEETIYYQTRAEIYSLRTGGHITTLFASKPVACLDNFPGLSLLAPGPVGNLKLYTSDNYILVASGISGEVYVFGIIATLAPNAYQCLAKTWTTVQSRESRRYSTSSNSTDQDGSQADAPNGSVSDSPIISLSGRWLAVVPPSSTVRTPPLGSVPSSLIQRKVYGLEAHVPPSRPSITCLTDSGEGESLFNKVARGVTQELFRGARWMGDQGLQAWNSYWNKDQQALQTSTLRRPFPLIDVQQGHIFPPTHAQDMLGASHPEPDLVSVIDLKRLEEGPETKAALPSPVATFQAPNGCSFLSFSPNGLMLLTASKKGDIQYVWDLMQIKHCRAGAFLSDECTQNSAYSTNSGHVRQVSRYARLTTSNIVDVIWTTPTGERLAVITRKGTVHVFDLPRSASQWPPLRRARPNPNHKPQPESLDPTEPPEGTVSTNPFAAAMKLVGGTTQPILAAVRARAPSVGPAFPAVSGFGISSTAGVRGGKVVAAGLSKSVGAATGTVNTLRHVGENRLHLTGFSRDPVSSRVAWFRYREECLLGFVDNGLLKLYRIKRSTSTQRNRRTQPVIGGMALELKLPPSLRNPCGPLQLGLSTESAIKAYWALPLSNSHVSSAAKLKAQPLSQAEIETNAPYQPFHTDQRVNLYVFSSEEENVAGSASPGNWVFGNDIAASKLHVRPISQSDDEDPSHGQYHGGGEMENLISLGSGHDQIEEVVITTRRKKKHVEHRPASASSKMNEDDGFFENDCDVLDFARDRV</sequence>
<feature type="region of interest" description="Disordered" evidence="1">
    <location>
        <begin position="455"/>
        <end position="480"/>
    </location>
</feature>
<keyword evidence="3" id="KW-1185">Reference proteome</keyword>
<gene>
    <name evidence="2" type="ORF">Egran_02732</name>
</gene>
<feature type="compositionally biased region" description="Polar residues" evidence="1">
    <location>
        <begin position="11"/>
        <end position="23"/>
    </location>
</feature>
<proteinExistence type="predicted"/>
<feature type="compositionally biased region" description="Polar residues" evidence="1">
    <location>
        <begin position="455"/>
        <end position="471"/>
    </location>
</feature>
<evidence type="ECO:0000313" key="3">
    <source>
        <dbReference type="Proteomes" id="UP000243515"/>
    </source>
</evidence>
<dbReference type="Proteomes" id="UP000243515">
    <property type="component" value="Unassembled WGS sequence"/>
</dbReference>
<feature type="region of interest" description="Disordered" evidence="1">
    <location>
        <begin position="1"/>
        <end position="92"/>
    </location>
</feature>
<feature type="region of interest" description="Disordered" evidence="1">
    <location>
        <begin position="151"/>
        <end position="204"/>
    </location>
</feature>
<dbReference type="GO" id="GO:0005737">
    <property type="term" value="C:cytoplasm"/>
    <property type="evidence" value="ECO:0007669"/>
    <property type="project" value="TreeGrafter"/>
</dbReference>
<accession>A0A232LZF9</accession>
<evidence type="ECO:0000313" key="2">
    <source>
        <dbReference type="EMBL" id="OXV09502.1"/>
    </source>
</evidence>
<dbReference type="AlphaFoldDB" id="A0A232LZF9"/>
<dbReference type="GO" id="GO:0042594">
    <property type="term" value="P:response to starvation"/>
    <property type="evidence" value="ECO:0007669"/>
    <property type="project" value="TreeGrafter"/>
</dbReference>
<dbReference type="PANTHER" id="PTHR13268">
    <property type="entry name" value="BREAST CARCINOMA AMPLIFIED SEQUENCE 3"/>
    <property type="match status" value="1"/>
</dbReference>
<reference evidence="2 3" key="1">
    <citation type="journal article" date="2015" name="Environ. Microbiol.">
        <title>Metagenome sequence of Elaphomyces granulatus from sporocarp tissue reveals Ascomycota ectomycorrhizal fingerprints of genome expansion and a Proteobacteria-rich microbiome.</title>
        <authorList>
            <person name="Quandt C.A."/>
            <person name="Kohler A."/>
            <person name="Hesse C.N."/>
            <person name="Sharpton T.J."/>
            <person name="Martin F."/>
            <person name="Spatafora J.W."/>
        </authorList>
    </citation>
    <scope>NUCLEOTIDE SEQUENCE [LARGE SCALE GENOMIC DNA]</scope>
    <source>
        <strain evidence="2 3">OSC145934</strain>
    </source>
</reference>
<dbReference type="OrthoDB" id="3938623at2759"/>
<comment type="caution">
    <text evidence="2">The sequence shown here is derived from an EMBL/GenBank/DDBJ whole genome shotgun (WGS) entry which is preliminary data.</text>
</comment>
<feature type="region of interest" description="Disordered" evidence="1">
    <location>
        <begin position="323"/>
        <end position="357"/>
    </location>
</feature>